<dbReference type="Proteomes" id="UP000808215">
    <property type="component" value="Unassembled WGS sequence"/>
</dbReference>
<dbReference type="RefSeq" id="WP_059462117.1">
    <property type="nucleotide sequence ID" value="NZ_JADVKH010000011.1"/>
</dbReference>
<sequence>MPNENTARLWDGTPLLPPVGALVLIAHGHDDLDHVCEVTGYDVQPPLKADAKHYHRVFVKLRYRGTDTENTRMLNDIRPLTKARSIAQGDA</sequence>
<dbReference type="EMBL" id="JADVKH010000011">
    <property type="protein sequence ID" value="MBJ9686824.1"/>
    <property type="molecule type" value="Genomic_DNA"/>
</dbReference>
<name>A0ABS1ARP1_BURVI</name>
<organism evidence="1 2">
    <name type="scientific">Burkholderia vietnamiensis</name>
    <dbReference type="NCBI Taxonomy" id="60552"/>
    <lineage>
        <taxon>Bacteria</taxon>
        <taxon>Pseudomonadati</taxon>
        <taxon>Pseudomonadota</taxon>
        <taxon>Betaproteobacteria</taxon>
        <taxon>Burkholderiales</taxon>
        <taxon>Burkholderiaceae</taxon>
        <taxon>Burkholderia</taxon>
        <taxon>Burkholderia cepacia complex</taxon>
    </lineage>
</organism>
<keyword evidence="2" id="KW-1185">Reference proteome</keyword>
<proteinExistence type="predicted"/>
<evidence type="ECO:0000313" key="2">
    <source>
        <dbReference type="Proteomes" id="UP000808215"/>
    </source>
</evidence>
<protein>
    <submittedName>
        <fullName evidence="1">Uncharacterized protein</fullName>
    </submittedName>
</protein>
<reference evidence="1 2" key="1">
    <citation type="submission" date="2020-11" db="EMBL/GenBank/DDBJ databases">
        <title>Enhanced detection system for hospital associated transmission using whole genome sequencing surveillance.</title>
        <authorList>
            <person name="Harrison L.H."/>
            <person name="Van Tyne D."/>
            <person name="Marsh J.W."/>
            <person name="Griffith M.P."/>
            <person name="Snyder D.J."/>
            <person name="Cooper V.S."/>
            <person name="Mustapha M."/>
        </authorList>
    </citation>
    <scope>NUCLEOTIDE SEQUENCE [LARGE SCALE GENOMIC DNA]</scope>
    <source>
        <strain evidence="1 2">BC00020</strain>
    </source>
</reference>
<comment type="caution">
    <text evidence="1">The sequence shown here is derived from an EMBL/GenBank/DDBJ whole genome shotgun (WGS) entry which is preliminary data.</text>
</comment>
<evidence type="ECO:0000313" key="1">
    <source>
        <dbReference type="EMBL" id="MBJ9686824.1"/>
    </source>
</evidence>
<gene>
    <name evidence="1" type="ORF">I5589_06990</name>
</gene>
<accession>A0ABS1ARP1</accession>